<dbReference type="PRINTS" id="PR00420">
    <property type="entry name" value="RNGMNOXGNASE"/>
</dbReference>
<evidence type="ECO:0000256" key="6">
    <source>
        <dbReference type="ARBA" id="ARBA00023002"/>
    </source>
</evidence>
<dbReference type="PANTHER" id="PTHR43876:SF7">
    <property type="entry name" value="UBIQUINONE BIOSYNTHESIS MONOOXYGENASE COQ6, MITOCHONDRIAL"/>
    <property type="match status" value="1"/>
</dbReference>
<keyword evidence="10" id="KW-0830">Ubiquinone</keyword>
<dbReference type="InterPro" id="IPR051205">
    <property type="entry name" value="UbiH/COQ6_monooxygenase"/>
</dbReference>
<evidence type="ECO:0000256" key="1">
    <source>
        <dbReference type="ARBA" id="ARBA00001974"/>
    </source>
</evidence>
<keyword evidence="8" id="KW-0472">Membrane</keyword>
<proteinExistence type="inferred from homology"/>
<comment type="similarity">
    <text evidence="3">Belongs to the UbiH/COQ6 family.</text>
</comment>
<dbReference type="PROSITE" id="PS01304">
    <property type="entry name" value="UBIH"/>
    <property type="match status" value="1"/>
</dbReference>
<dbReference type="PANTHER" id="PTHR43876">
    <property type="entry name" value="UBIQUINONE BIOSYNTHESIS MONOOXYGENASE COQ6, MITOCHONDRIAL"/>
    <property type="match status" value="1"/>
</dbReference>
<dbReference type="InterPro" id="IPR002938">
    <property type="entry name" value="FAD-bd"/>
</dbReference>
<feature type="domain" description="FAD-binding" evidence="9">
    <location>
        <begin position="23"/>
        <end position="332"/>
    </location>
</feature>
<comment type="cofactor">
    <cofactor evidence="1">
        <name>FAD</name>
        <dbReference type="ChEBI" id="CHEBI:57692"/>
    </cofactor>
</comment>
<sequence>MTISDPVRPATAAQSTDSADLTTEVVIVGGGLAGLTLAAALATAGVLVVCLDRDTPPAQMETDFDGRTTALAFCSKQVLDGAGVWRHMADDAEPILDIRVVDQESPLFLHYDHQDVGIGPFGWIADNIVIRRALFARIAELPGLRHIAPAAVTRIERDARAAKVFLADGRTVTAKLVIGADGRNSLCRRSAGIGVTTWTYDQSAMICNIAHDLPHGGVAVEKFLPGGPFAILPLTGNRSSIVWSERKSLVPTFMGLSDEAFTAELQRRIGTWLGPVRVVTRRSAWPLSVLHAERYVAQRLALVGEAAHAMHPIAGQGLNMGLRDVAALAEVIVDTHRLGLDIGGAEPLARYQRWRRFDNLTLITVTDLLTRLFSNDFGPLKLARDIGMAAVNRMPPLKKFFMRHAMGMVGELPRMIRGEPL</sequence>
<dbReference type="RefSeq" id="WP_201076508.1">
    <property type="nucleotide sequence ID" value="NZ_CP067420.1"/>
</dbReference>
<evidence type="ECO:0000256" key="3">
    <source>
        <dbReference type="ARBA" id="ARBA00005349"/>
    </source>
</evidence>
<accession>A0ABX7BBI9</accession>
<dbReference type="NCBIfam" id="TIGR01988">
    <property type="entry name" value="Ubi-OHases"/>
    <property type="match status" value="1"/>
</dbReference>
<reference evidence="10" key="1">
    <citation type="submission" date="2021-02" db="EMBL/GenBank/DDBJ databases">
        <title>Skermanella TT6 skin isolate.</title>
        <authorList>
            <person name="Lee K."/>
            <person name="Ganzorig M."/>
        </authorList>
    </citation>
    <scope>NUCLEOTIDE SEQUENCE</scope>
    <source>
        <strain evidence="10">TT6</strain>
    </source>
</reference>
<dbReference type="InterPro" id="IPR010971">
    <property type="entry name" value="UbiH/COQ6"/>
</dbReference>
<dbReference type="EMBL" id="CP067420">
    <property type="protein sequence ID" value="QQP89807.1"/>
    <property type="molecule type" value="Genomic_DNA"/>
</dbReference>
<dbReference type="Gene3D" id="3.50.50.60">
    <property type="entry name" value="FAD/NAD(P)-binding domain"/>
    <property type="match status" value="2"/>
</dbReference>
<dbReference type="InterPro" id="IPR036188">
    <property type="entry name" value="FAD/NAD-bd_sf"/>
</dbReference>
<keyword evidence="4" id="KW-0285">Flavoprotein</keyword>
<evidence type="ECO:0000313" key="10">
    <source>
        <dbReference type="EMBL" id="QQP89807.1"/>
    </source>
</evidence>
<protein>
    <submittedName>
        <fullName evidence="10">UbiH/UbiF/VisC/COQ6 family ubiquinone biosynthesis hydroxylase</fullName>
    </submittedName>
</protein>
<organism evidence="10 11">
    <name type="scientific">Skermanella cutis</name>
    <dbReference type="NCBI Taxonomy" id="2775420"/>
    <lineage>
        <taxon>Bacteria</taxon>
        <taxon>Pseudomonadati</taxon>
        <taxon>Pseudomonadota</taxon>
        <taxon>Alphaproteobacteria</taxon>
        <taxon>Rhodospirillales</taxon>
        <taxon>Azospirillaceae</taxon>
        <taxon>Skermanella</taxon>
    </lineage>
</organism>
<name>A0ABX7BBI9_9PROT</name>
<keyword evidence="7" id="KW-0503">Monooxygenase</keyword>
<evidence type="ECO:0000256" key="5">
    <source>
        <dbReference type="ARBA" id="ARBA00022827"/>
    </source>
</evidence>
<dbReference type="Pfam" id="PF01494">
    <property type="entry name" value="FAD_binding_3"/>
    <property type="match status" value="1"/>
</dbReference>
<gene>
    <name evidence="10" type="ORF">IGS68_00550</name>
</gene>
<evidence type="ECO:0000313" key="11">
    <source>
        <dbReference type="Proteomes" id="UP000595197"/>
    </source>
</evidence>
<keyword evidence="8" id="KW-0812">Transmembrane</keyword>
<evidence type="ECO:0000256" key="2">
    <source>
        <dbReference type="ARBA" id="ARBA00004749"/>
    </source>
</evidence>
<dbReference type="InterPro" id="IPR018168">
    <property type="entry name" value="Ubi_Hdrlase_CS"/>
</dbReference>
<dbReference type="Proteomes" id="UP000595197">
    <property type="component" value="Chromosome"/>
</dbReference>
<evidence type="ECO:0000256" key="8">
    <source>
        <dbReference type="SAM" id="Phobius"/>
    </source>
</evidence>
<evidence type="ECO:0000256" key="7">
    <source>
        <dbReference type="ARBA" id="ARBA00023033"/>
    </source>
</evidence>
<feature type="transmembrane region" description="Helical" evidence="8">
    <location>
        <begin position="25"/>
        <end position="51"/>
    </location>
</feature>
<evidence type="ECO:0000256" key="4">
    <source>
        <dbReference type="ARBA" id="ARBA00022630"/>
    </source>
</evidence>
<keyword evidence="8" id="KW-1133">Transmembrane helix</keyword>
<keyword evidence="11" id="KW-1185">Reference proteome</keyword>
<comment type="pathway">
    <text evidence="2">Cofactor biosynthesis; ubiquinone biosynthesis.</text>
</comment>
<keyword evidence="6" id="KW-0560">Oxidoreductase</keyword>
<keyword evidence="5" id="KW-0274">FAD</keyword>
<dbReference type="SUPFAM" id="SSF51905">
    <property type="entry name" value="FAD/NAD(P)-binding domain"/>
    <property type="match status" value="1"/>
</dbReference>
<evidence type="ECO:0000259" key="9">
    <source>
        <dbReference type="Pfam" id="PF01494"/>
    </source>
</evidence>